<evidence type="ECO:0000259" key="4">
    <source>
        <dbReference type="PROSITE" id="PS50893"/>
    </source>
</evidence>
<keyword evidence="1" id="KW-0813">Transport</keyword>
<keyword evidence="2" id="KW-0547">Nucleotide-binding</keyword>
<dbReference type="InterPro" id="IPR051782">
    <property type="entry name" value="ABC_Transporter_VariousFunc"/>
</dbReference>
<dbReference type="SMART" id="SM00382">
    <property type="entry name" value="AAA"/>
    <property type="match status" value="1"/>
</dbReference>
<keyword evidence="3" id="KW-0067">ATP-binding</keyword>
<sequence length="277" mass="30955">MDIRKINQIVKKKMSDNKIVVVNGLKKFFGEVKAVNGISFEINKGEVFGLLGPNGAGKTTTIKLLLGLLEPNEGEMKVFGLNPERDEVEIKRLIGYVSEEPLIFKSLTPKELFNFIASIRRLDEKRTTELAKDYLESLDAIQYYDQIIATLSHGNKQKLQIIAAILHDPDLLILDEPIAGLDAKSVRVVKSILEIHTQRGGSVLFSTHIMEIAQDLCDRIGIINKGKMVGVGTIEELRKQADKVGASLEEVFLRLTEQDTSVDEIVKKLRASFKLKN</sequence>
<dbReference type="PANTHER" id="PTHR42939">
    <property type="entry name" value="ABC TRANSPORTER ATP-BINDING PROTEIN ALBC-RELATED"/>
    <property type="match status" value="1"/>
</dbReference>
<dbReference type="PROSITE" id="PS00211">
    <property type="entry name" value="ABC_TRANSPORTER_1"/>
    <property type="match status" value="1"/>
</dbReference>
<dbReference type="AlphaFoldDB" id="A0A0F9PA54"/>
<evidence type="ECO:0000313" key="5">
    <source>
        <dbReference type="EMBL" id="KKN28735.1"/>
    </source>
</evidence>
<dbReference type="PROSITE" id="PS50893">
    <property type="entry name" value="ABC_TRANSPORTER_2"/>
    <property type="match status" value="1"/>
</dbReference>
<dbReference type="Pfam" id="PF00005">
    <property type="entry name" value="ABC_tran"/>
    <property type="match status" value="1"/>
</dbReference>
<dbReference type="SUPFAM" id="SSF52540">
    <property type="entry name" value="P-loop containing nucleoside triphosphate hydrolases"/>
    <property type="match status" value="1"/>
</dbReference>
<dbReference type="GO" id="GO:0016887">
    <property type="term" value="F:ATP hydrolysis activity"/>
    <property type="evidence" value="ECO:0007669"/>
    <property type="project" value="InterPro"/>
</dbReference>
<proteinExistence type="predicted"/>
<gene>
    <name evidence="5" type="ORF">LCGC14_0851270</name>
</gene>
<name>A0A0F9PA54_9ZZZZ</name>
<accession>A0A0F9PA54</accession>
<feature type="domain" description="ABC transporter" evidence="4">
    <location>
        <begin position="20"/>
        <end position="250"/>
    </location>
</feature>
<dbReference type="EMBL" id="LAZR01002538">
    <property type="protein sequence ID" value="KKN28735.1"/>
    <property type="molecule type" value="Genomic_DNA"/>
</dbReference>
<dbReference type="PANTHER" id="PTHR42939:SF1">
    <property type="entry name" value="ABC TRANSPORTER ATP-BINDING PROTEIN ALBC-RELATED"/>
    <property type="match status" value="1"/>
</dbReference>
<dbReference type="CDD" id="cd03230">
    <property type="entry name" value="ABC_DR_subfamily_A"/>
    <property type="match status" value="1"/>
</dbReference>
<dbReference type="InterPro" id="IPR027417">
    <property type="entry name" value="P-loop_NTPase"/>
</dbReference>
<evidence type="ECO:0000256" key="1">
    <source>
        <dbReference type="ARBA" id="ARBA00022448"/>
    </source>
</evidence>
<comment type="caution">
    <text evidence="5">The sequence shown here is derived from an EMBL/GenBank/DDBJ whole genome shotgun (WGS) entry which is preliminary data.</text>
</comment>
<dbReference type="InterPro" id="IPR003439">
    <property type="entry name" value="ABC_transporter-like_ATP-bd"/>
</dbReference>
<evidence type="ECO:0000256" key="2">
    <source>
        <dbReference type="ARBA" id="ARBA00022741"/>
    </source>
</evidence>
<dbReference type="GO" id="GO:0005524">
    <property type="term" value="F:ATP binding"/>
    <property type="evidence" value="ECO:0007669"/>
    <property type="project" value="UniProtKB-KW"/>
</dbReference>
<protein>
    <recommendedName>
        <fullName evidence="4">ABC transporter domain-containing protein</fullName>
    </recommendedName>
</protein>
<dbReference type="InterPro" id="IPR003593">
    <property type="entry name" value="AAA+_ATPase"/>
</dbReference>
<organism evidence="5">
    <name type="scientific">marine sediment metagenome</name>
    <dbReference type="NCBI Taxonomy" id="412755"/>
    <lineage>
        <taxon>unclassified sequences</taxon>
        <taxon>metagenomes</taxon>
        <taxon>ecological metagenomes</taxon>
    </lineage>
</organism>
<dbReference type="InterPro" id="IPR017871">
    <property type="entry name" value="ABC_transporter-like_CS"/>
</dbReference>
<evidence type="ECO:0000256" key="3">
    <source>
        <dbReference type="ARBA" id="ARBA00022840"/>
    </source>
</evidence>
<dbReference type="Gene3D" id="3.40.50.300">
    <property type="entry name" value="P-loop containing nucleotide triphosphate hydrolases"/>
    <property type="match status" value="1"/>
</dbReference>
<reference evidence="5" key="1">
    <citation type="journal article" date="2015" name="Nature">
        <title>Complex archaea that bridge the gap between prokaryotes and eukaryotes.</title>
        <authorList>
            <person name="Spang A."/>
            <person name="Saw J.H."/>
            <person name="Jorgensen S.L."/>
            <person name="Zaremba-Niedzwiedzka K."/>
            <person name="Martijn J."/>
            <person name="Lind A.E."/>
            <person name="van Eijk R."/>
            <person name="Schleper C."/>
            <person name="Guy L."/>
            <person name="Ettema T.J."/>
        </authorList>
    </citation>
    <scope>NUCLEOTIDE SEQUENCE</scope>
</reference>